<accession>A0A4Z2FPS9</accession>
<evidence type="ECO:0000256" key="1">
    <source>
        <dbReference type="SAM" id="MobiDB-lite"/>
    </source>
</evidence>
<gene>
    <name evidence="2" type="ORF">EYF80_046941</name>
</gene>
<comment type="caution">
    <text evidence="2">The sequence shown here is derived from an EMBL/GenBank/DDBJ whole genome shotgun (WGS) entry which is preliminary data.</text>
</comment>
<dbReference type="Proteomes" id="UP000314294">
    <property type="component" value="Unassembled WGS sequence"/>
</dbReference>
<protein>
    <submittedName>
        <fullName evidence="2">Uncharacterized protein</fullName>
    </submittedName>
</protein>
<keyword evidence="3" id="KW-1185">Reference proteome</keyword>
<proteinExistence type="predicted"/>
<dbReference type="EMBL" id="SRLO01001006">
    <property type="protein sequence ID" value="TNN42870.1"/>
    <property type="molecule type" value="Genomic_DNA"/>
</dbReference>
<feature type="region of interest" description="Disordered" evidence="1">
    <location>
        <begin position="1"/>
        <end position="61"/>
    </location>
</feature>
<name>A0A4Z2FPS9_9TELE</name>
<dbReference type="AlphaFoldDB" id="A0A4Z2FPS9"/>
<sequence>MKARWSPISTSLQPLANQRKESRPAKVSSCPIPDHRPNDHHPAIDSSDPPAAASEGTQPIHDHCARARSLDGLPSSSCCDWPLQGEEGRPAEVKLLLLQVTTMTSLHLLHLLHLLRPRGVDLLRLQQLPVPQRMSVL</sequence>
<evidence type="ECO:0000313" key="3">
    <source>
        <dbReference type="Proteomes" id="UP000314294"/>
    </source>
</evidence>
<organism evidence="2 3">
    <name type="scientific">Liparis tanakae</name>
    <name type="common">Tanaka's snailfish</name>
    <dbReference type="NCBI Taxonomy" id="230148"/>
    <lineage>
        <taxon>Eukaryota</taxon>
        <taxon>Metazoa</taxon>
        <taxon>Chordata</taxon>
        <taxon>Craniata</taxon>
        <taxon>Vertebrata</taxon>
        <taxon>Euteleostomi</taxon>
        <taxon>Actinopterygii</taxon>
        <taxon>Neopterygii</taxon>
        <taxon>Teleostei</taxon>
        <taxon>Neoteleostei</taxon>
        <taxon>Acanthomorphata</taxon>
        <taxon>Eupercaria</taxon>
        <taxon>Perciformes</taxon>
        <taxon>Cottioidei</taxon>
        <taxon>Cottales</taxon>
        <taxon>Liparidae</taxon>
        <taxon>Liparis</taxon>
    </lineage>
</organism>
<evidence type="ECO:0000313" key="2">
    <source>
        <dbReference type="EMBL" id="TNN42870.1"/>
    </source>
</evidence>
<feature type="compositionally biased region" description="Low complexity" evidence="1">
    <location>
        <begin position="44"/>
        <end position="54"/>
    </location>
</feature>
<feature type="compositionally biased region" description="Basic and acidic residues" evidence="1">
    <location>
        <begin position="33"/>
        <end position="43"/>
    </location>
</feature>
<reference evidence="2 3" key="1">
    <citation type="submission" date="2019-03" db="EMBL/GenBank/DDBJ databases">
        <title>First draft genome of Liparis tanakae, snailfish: a comprehensive survey of snailfish specific genes.</title>
        <authorList>
            <person name="Kim W."/>
            <person name="Song I."/>
            <person name="Jeong J.-H."/>
            <person name="Kim D."/>
            <person name="Kim S."/>
            <person name="Ryu S."/>
            <person name="Song J.Y."/>
            <person name="Lee S.K."/>
        </authorList>
    </citation>
    <scope>NUCLEOTIDE SEQUENCE [LARGE SCALE GENOMIC DNA]</scope>
    <source>
        <tissue evidence="2">Muscle</tissue>
    </source>
</reference>
<feature type="compositionally biased region" description="Polar residues" evidence="1">
    <location>
        <begin position="7"/>
        <end position="16"/>
    </location>
</feature>